<comment type="caution">
    <text evidence="2">The sequence shown here is derived from an EMBL/GenBank/DDBJ whole genome shotgun (WGS) entry which is preliminary data.</text>
</comment>
<evidence type="ECO:0000313" key="3">
    <source>
        <dbReference type="Proteomes" id="UP001160390"/>
    </source>
</evidence>
<dbReference type="GO" id="GO:0008236">
    <property type="term" value="F:serine-type peptidase activity"/>
    <property type="evidence" value="ECO:0007669"/>
    <property type="project" value="InterPro"/>
</dbReference>
<dbReference type="Pfam" id="PF00326">
    <property type="entry name" value="Peptidase_S9"/>
    <property type="match status" value="1"/>
</dbReference>
<dbReference type="PANTHER" id="PTHR11731:SF118">
    <property type="entry name" value="BLR1971 PROTEIN"/>
    <property type="match status" value="1"/>
</dbReference>
<dbReference type="Proteomes" id="UP001160390">
    <property type="component" value="Unassembled WGS sequence"/>
</dbReference>
<dbReference type="EMBL" id="CABFNP030001307">
    <property type="protein sequence ID" value="CAI6099069.1"/>
    <property type="molecule type" value="Genomic_DNA"/>
</dbReference>
<dbReference type="AlphaFoldDB" id="A0AA35QBQ9"/>
<organism evidence="2 3">
    <name type="scientific">Clonostachys chloroleuca</name>
    <dbReference type="NCBI Taxonomy" id="1926264"/>
    <lineage>
        <taxon>Eukaryota</taxon>
        <taxon>Fungi</taxon>
        <taxon>Dikarya</taxon>
        <taxon>Ascomycota</taxon>
        <taxon>Pezizomycotina</taxon>
        <taxon>Sordariomycetes</taxon>
        <taxon>Hypocreomycetidae</taxon>
        <taxon>Hypocreales</taxon>
        <taxon>Bionectriaceae</taxon>
        <taxon>Clonostachys</taxon>
    </lineage>
</organism>
<dbReference type="Gene3D" id="3.40.50.1820">
    <property type="entry name" value="alpha/beta hydrolase"/>
    <property type="match status" value="1"/>
</dbReference>
<dbReference type="InterPro" id="IPR050278">
    <property type="entry name" value="Serine_Prot_S9B/DPPIV"/>
</dbReference>
<name>A0AA35QBQ9_9HYPO</name>
<dbReference type="InterPro" id="IPR029058">
    <property type="entry name" value="AB_hydrolase_fold"/>
</dbReference>
<gene>
    <name evidence="2" type="ORF">CCHLO57077_00014363</name>
</gene>
<protein>
    <recommendedName>
        <fullName evidence="1">Peptidase S9 prolyl oligopeptidase catalytic domain-containing protein</fullName>
    </recommendedName>
</protein>
<dbReference type="GO" id="GO:0006508">
    <property type="term" value="P:proteolysis"/>
    <property type="evidence" value="ECO:0007669"/>
    <property type="project" value="InterPro"/>
</dbReference>
<proteinExistence type="predicted"/>
<reference evidence="2" key="1">
    <citation type="submission" date="2023-01" db="EMBL/GenBank/DDBJ databases">
        <authorList>
            <person name="Piombo E."/>
        </authorList>
    </citation>
    <scope>NUCLEOTIDE SEQUENCE</scope>
</reference>
<evidence type="ECO:0000259" key="1">
    <source>
        <dbReference type="Pfam" id="PF00326"/>
    </source>
</evidence>
<dbReference type="SUPFAM" id="SSF53474">
    <property type="entry name" value="alpha/beta-Hydrolases"/>
    <property type="match status" value="1"/>
</dbReference>
<dbReference type="PANTHER" id="PTHR11731">
    <property type="entry name" value="PROTEASE FAMILY S9B,C DIPEPTIDYL-PEPTIDASE IV-RELATED"/>
    <property type="match status" value="1"/>
</dbReference>
<dbReference type="InterPro" id="IPR001375">
    <property type="entry name" value="Peptidase_S9_cat"/>
</dbReference>
<evidence type="ECO:0000313" key="2">
    <source>
        <dbReference type="EMBL" id="CAI6099069.1"/>
    </source>
</evidence>
<keyword evidence="3" id="KW-1185">Reference proteome</keyword>
<sequence>MGTNGRSKKFHDVCYKSLTDAGFPDRIIWMKEAAKTRPWMDLSRVGIVASPEGGVNAAAALLHHTDFYKVPISSSGAHDQTLSNLWWSEQWLGYPADEAAVENSNTTHAKRLPEKAKLMLIAGGMDHALNPASVMRFVQELNKYNKTYELIFIPDWGHECGSEPYALVRAEVFLKTNLGSRIGLGTYVTAISSQAKAAGAVLCDKTKG</sequence>
<accession>A0AA35QBQ9</accession>
<feature type="domain" description="Peptidase S9 prolyl oligopeptidase catalytic" evidence="1">
    <location>
        <begin position="1"/>
        <end position="165"/>
    </location>
</feature>